<name>A0A9J6GRS5_HAELO</name>
<keyword evidence="1" id="KW-0812">Transmembrane</keyword>
<sequence>MGYSTSIIIIFILMSSYTLSLLPSRAELRGTEPSELCVEDGSYRSVAAAPPAPPNHVLHGNSCPRCIAVAATCMLLTQLALVVSFVLVPRIKASTPAAQGGGSCHQPEEESAHEQQQLRYVPHHLRHAPHRRDVEPSKVPIFCVFRNTGYRELRKVVYRLGTVPYSFCTHLLYHSARYSSGAIVSRDELFDEVYQGFTVAANMRRIWTHLRVLLTLYVSEPETADFSEDIQGSAKAALFSEAAYRWLAAHNFDGLNVDWPYAGGPCGSESDPSNYAALLRSLKARFESRFMLTVAVPGELASISKGLDLRAASTVADFLLLRSEKRKNVDPLLYDCPGHAVSPRLLRSESARPEDEDMLLNFLRGRYNQTLFFFYFTPSFLTI</sequence>
<dbReference type="PROSITE" id="PS51910">
    <property type="entry name" value="GH18_2"/>
    <property type="match status" value="1"/>
</dbReference>
<keyword evidence="1" id="KW-1133">Transmembrane helix</keyword>
<evidence type="ECO:0000313" key="3">
    <source>
        <dbReference type="EMBL" id="KAH9381278.1"/>
    </source>
</evidence>
<reference evidence="3 4" key="1">
    <citation type="journal article" date="2020" name="Cell">
        <title>Large-Scale Comparative Analyses of Tick Genomes Elucidate Their Genetic Diversity and Vector Capacities.</title>
        <authorList>
            <consortium name="Tick Genome and Microbiome Consortium (TIGMIC)"/>
            <person name="Jia N."/>
            <person name="Wang J."/>
            <person name="Shi W."/>
            <person name="Du L."/>
            <person name="Sun Y."/>
            <person name="Zhan W."/>
            <person name="Jiang J.F."/>
            <person name="Wang Q."/>
            <person name="Zhang B."/>
            <person name="Ji P."/>
            <person name="Bell-Sakyi L."/>
            <person name="Cui X.M."/>
            <person name="Yuan T.T."/>
            <person name="Jiang B.G."/>
            <person name="Yang W.F."/>
            <person name="Lam T.T."/>
            <person name="Chang Q.C."/>
            <person name="Ding S.J."/>
            <person name="Wang X.J."/>
            <person name="Zhu J.G."/>
            <person name="Ruan X.D."/>
            <person name="Zhao L."/>
            <person name="Wei J.T."/>
            <person name="Ye R.Z."/>
            <person name="Que T.C."/>
            <person name="Du C.H."/>
            <person name="Zhou Y.H."/>
            <person name="Cheng J.X."/>
            <person name="Dai P.F."/>
            <person name="Guo W.B."/>
            <person name="Han X.H."/>
            <person name="Huang E.J."/>
            <person name="Li L.F."/>
            <person name="Wei W."/>
            <person name="Gao Y.C."/>
            <person name="Liu J.Z."/>
            <person name="Shao H.Z."/>
            <person name="Wang X."/>
            <person name="Wang C.C."/>
            <person name="Yang T.C."/>
            <person name="Huo Q.B."/>
            <person name="Li W."/>
            <person name="Chen H.Y."/>
            <person name="Chen S.E."/>
            <person name="Zhou L.G."/>
            <person name="Ni X.B."/>
            <person name="Tian J.H."/>
            <person name="Sheng Y."/>
            <person name="Liu T."/>
            <person name="Pan Y.S."/>
            <person name="Xia L.Y."/>
            <person name="Li J."/>
            <person name="Zhao F."/>
            <person name="Cao W.C."/>
        </authorList>
    </citation>
    <scope>NUCLEOTIDE SEQUENCE [LARGE SCALE GENOMIC DNA]</scope>
    <source>
        <strain evidence="3">HaeL-2018</strain>
    </source>
</reference>
<evidence type="ECO:0000259" key="2">
    <source>
        <dbReference type="PROSITE" id="PS51910"/>
    </source>
</evidence>
<dbReference type="GO" id="GO:0005975">
    <property type="term" value="P:carbohydrate metabolic process"/>
    <property type="evidence" value="ECO:0007669"/>
    <property type="project" value="InterPro"/>
</dbReference>
<dbReference type="SUPFAM" id="SSF51445">
    <property type="entry name" value="(Trans)glycosidases"/>
    <property type="match status" value="1"/>
</dbReference>
<comment type="caution">
    <text evidence="3">The sequence shown here is derived from an EMBL/GenBank/DDBJ whole genome shotgun (WGS) entry which is preliminary data.</text>
</comment>
<dbReference type="Pfam" id="PF00704">
    <property type="entry name" value="Glyco_hydro_18"/>
    <property type="match status" value="1"/>
</dbReference>
<dbReference type="GO" id="GO:0006032">
    <property type="term" value="P:chitin catabolic process"/>
    <property type="evidence" value="ECO:0007669"/>
    <property type="project" value="TreeGrafter"/>
</dbReference>
<protein>
    <recommendedName>
        <fullName evidence="2">GH18 domain-containing protein</fullName>
    </recommendedName>
</protein>
<dbReference type="AlphaFoldDB" id="A0A9J6GRS5"/>
<keyword evidence="1" id="KW-0472">Membrane</keyword>
<proteinExistence type="predicted"/>
<dbReference type="GO" id="GO:0008061">
    <property type="term" value="F:chitin binding"/>
    <property type="evidence" value="ECO:0007669"/>
    <property type="project" value="TreeGrafter"/>
</dbReference>
<feature type="transmembrane region" description="Helical" evidence="1">
    <location>
        <begin position="66"/>
        <end position="88"/>
    </location>
</feature>
<dbReference type="GO" id="GO:0004568">
    <property type="term" value="F:chitinase activity"/>
    <property type="evidence" value="ECO:0007669"/>
    <property type="project" value="TreeGrafter"/>
</dbReference>
<dbReference type="GO" id="GO:0005576">
    <property type="term" value="C:extracellular region"/>
    <property type="evidence" value="ECO:0007669"/>
    <property type="project" value="TreeGrafter"/>
</dbReference>
<gene>
    <name evidence="3" type="ORF">HPB48_003259</name>
</gene>
<keyword evidence="4" id="KW-1185">Reference proteome</keyword>
<dbReference type="VEuPathDB" id="VectorBase:HLOH_064876"/>
<feature type="transmembrane region" description="Helical" evidence="1">
    <location>
        <begin position="6"/>
        <end position="22"/>
    </location>
</feature>
<dbReference type="InterPro" id="IPR017853">
    <property type="entry name" value="GH"/>
</dbReference>
<dbReference type="Proteomes" id="UP000821853">
    <property type="component" value="Chromosome 9"/>
</dbReference>
<evidence type="ECO:0000256" key="1">
    <source>
        <dbReference type="SAM" id="Phobius"/>
    </source>
</evidence>
<dbReference type="OrthoDB" id="6487780at2759"/>
<dbReference type="InterPro" id="IPR050314">
    <property type="entry name" value="Glycosyl_Hydrlase_18"/>
</dbReference>
<evidence type="ECO:0000313" key="4">
    <source>
        <dbReference type="Proteomes" id="UP000821853"/>
    </source>
</evidence>
<dbReference type="PANTHER" id="PTHR11177">
    <property type="entry name" value="CHITINASE"/>
    <property type="match status" value="1"/>
</dbReference>
<organism evidence="3 4">
    <name type="scientific">Haemaphysalis longicornis</name>
    <name type="common">Bush tick</name>
    <dbReference type="NCBI Taxonomy" id="44386"/>
    <lineage>
        <taxon>Eukaryota</taxon>
        <taxon>Metazoa</taxon>
        <taxon>Ecdysozoa</taxon>
        <taxon>Arthropoda</taxon>
        <taxon>Chelicerata</taxon>
        <taxon>Arachnida</taxon>
        <taxon>Acari</taxon>
        <taxon>Parasitiformes</taxon>
        <taxon>Ixodida</taxon>
        <taxon>Ixodoidea</taxon>
        <taxon>Ixodidae</taxon>
        <taxon>Haemaphysalinae</taxon>
        <taxon>Haemaphysalis</taxon>
    </lineage>
</organism>
<dbReference type="PANTHER" id="PTHR11177:SF144">
    <property type="entry name" value="CHITINASE 5"/>
    <property type="match status" value="1"/>
</dbReference>
<dbReference type="InterPro" id="IPR001223">
    <property type="entry name" value="Glyco_hydro18_cat"/>
</dbReference>
<feature type="domain" description="GH18" evidence="2">
    <location>
        <begin position="139"/>
        <end position="383"/>
    </location>
</feature>
<dbReference type="Gene3D" id="3.20.20.80">
    <property type="entry name" value="Glycosidases"/>
    <property type="match status" value="1"/>
</dbReference>
<dbReference type="EMBL" id="JABSTR010000011">
    <property type="protein sequence ID" value="KAH9381278.1"/>
    <property type="molecule type" value="Genomic_DNA"/>
</dbReference>
<accession>A0A9J6GRS5</accession>